<reference evidence="2 3" key="1">
    <citation type="journal article" date="2020" name="G3 (Bethesda)">
        <title>Improved Reference Genome for Cyclotella cryptica CCMP332, a Model for Cell Wall Morphogenesis, Salinity Adaptation, and Lipid Production in Diatoms (Bacillariophyta).</title>
        <authorList>
            <person name="Roberts W.R."/>
            <person name="Downey K.M."/>
            <person name="Ruck E.C."/>
            <person name="Traller J.C."/>
            <person name="Alverson A.J."/>
        </authorList>
    </citation>
    <scope>NUCLEOTIDE SEQUENCE [LARGE SCALE GENOMIC DNA]</scope>
    <source>
        <strain evidence="2 3">CCMP332</strain>
    </source>
</reference>
<dbReference type="AlphaFoldDB" id="A0ABD3PT73"/>
<dbReference type="EMBL" id="JABMIG020000116">
    <property type="protein sequence ID" value="KAL3791240.1"/>
    <property type="molecule type" value="Genomic_DNA"/>
</dbReference>
<accession>A0ABD3PT73</accession>
<evidence type="ECO:0000256" key="1">
    <source>
        <dbReference type="SAM" id="MobiDB-lite"/>
    </source>
</evidence>
<proteinExistence type="predicted"/>
<feature type="compositionally biased region" description="Basic and acidic residues" evidence="1">
    <location>
        <begin position="1"/>
        <end position="15"/>
    </location>
</feature>
<keyword evidence="3" id="KW-1185">Reference proteome</keyword>
<evidence type="ECO:0000313" key="2">
    <source>
        <dbReference type="EMBL" id="KAL3791240.1"/>
    </source>
</evidence>
<feature type="region of interest" description="Disordered" evidence="1">
    <location>
        <begin position="1"/>
        <end position="42"/>
    </location>
</feature>
<organism evidence="2 3">
    <name type="scientific">Cyclotella cryptica</name>
    <dbReference type="NCBI Taxonomy" id="29204"/>
    <lineage>
        <taxon>Eukaryota</taxon>
        <taxon>Sar</taxon>
        <taxon>Stramenopiles</taxon>
        <taxon>Ochrophyta</taxon>
        <taxon>Bacillariophyta</taxon>
        <taxon>Coscinodiscophyceae</taxon>
        <taxon>Thalassiosirophycidae</taxon>
        <taxon>Stephanodiscales</taxon>
        <taxon>Stephanodiscaceae</taxon>
        <taxon>Cyclotella</taxon>
    </lineage>
</organism>
<protein>
    <submittedName>
        <fullName evidence="2">Uncharacterized protein</fullName>
    </submittedName>
</protein>
<comment type="caution">
    <text evidence="2">The sequence shown here is derived from an EMBL/GenBank/DDBJ whole genome shotgun (WGS) entry which is preliminary data.</text>
</comment>
<evidence type="ECO:0000313" key="3">
    <source>
        <dbReference type="Proteomes" id="UP001516023"/>
    </source>
</evidence>
<gene>
    <name evidence="2" type="ORF">HJC23_000857</name>
</gene>
<sequence length="193" mass="21456">MKVDGFRPPRPESRSRQKKSRRKKQNTDEITAVGTSKPLPIEPCPGMVLDANGNDIGQALLLKVSQSEIRRRERREKVESGLQTSNSWISLTQTLSSLSELTLDRKSSWASKNSQTSRKGRIVSETYLGDPTKLKSTKSLAPIPEPMSQLKSTGGGWLGLLNYATCDGREDLEEMDSTYTAHRDASGSIRYEV</sequence>
<name>A0ABD3PT73_9STRA</name>
<dbReference type="Proteomes" id="UP001516023">
    <property type="component" value="Unassembled WGS sequence"/>
</dbReference>